<evidence type="ECO:0000313" key="1">
    <source>
        <dbReference type="EMBL" id="GGJ51366.1"/>
    </source>
</evidence>
<dbReference type="RefSeq" id="WP_189006369.1">
    <property type="nucleotide sequence ID" value="NZ_BMOD01000023.1"/>
</dbReference>
<accession>A0ABQ2DAM9</accession>
<keyword evidence="2" id="KW-1185">Reference proteome</keyword>
<organism evidence="1 2">
    <name type="scientific">Deinococcus roseus</name>
    <dbReference type="NCBI Taxonomy" id="392414"/>
    <lineage>
        <taxon>Bacteria</taxon>
        <taxon>Thermotogati</taxon>
        <taxon>Deinococcota</taxon>
        <taxon>Deinococci</taxon>
        <taxon>Deinococcales</taxon>
        <taxon>Deinococcaceae</taxon>
        <taxon>Deinococcus</taxon>
    </lineage>
</organism>
<proteinExistence type="predicted"/>
<dbReference type="EMBL" id="BMOD01000023">
    <property type="protein sequence ID" value="GGJ51366.1"/>
    <property type="molecule type" value="Genomic_DNA"/>
</dbReference>
<comment type="caution">
    <text evidence="1">The sequence shown here is derived from an EMBL/GenBank/DDBJ whole genome shotgun (WGS) entry which is preliminary data.</text>
</comment>
<reference evidence="2" key="1">
    <citation type="journal article" date="2019" name="Int. J. Syst. Evol. Microbiol.">
        <title>The Global Catalogue of Microorganisms (GCM) 10K type strain sequencing project: providing services to taxonomists for standard genome sequencing and annotation.</title>
        <authorList>
            <consortium name="The Broad Institute Genomics Platform"/>
            <consortium name="The Broad Institute Genome Sequencing Center for Infectious Disease"/>
            <person name="Wu L."/>
            <person name="Ma J."/>
        </authorList>
    </citation>
    <scope>NUCLEOTIDE SEQUENCE [LARGE SCALE GENOMIC DNA]</scope>
    <source>
        <strain evidence="2">JCM 14370</strain>
    </source>
</reference>
<evidence type="ECO:0000313" key="2">
    <source>
        <dbReference type="Proteomes" id="UP000632222"/>
    </source>
</evidence>
<dbReference type="Proteomes" id="UP000632222">
    <property type="component" value="Unassembled WGS sequence"/>
</dbReference>
<gene>
    <name evidence="1" type="ORF">GCM10008938_41690</name>
</gene>
<name>A0ABQ2DAM9_9DEIO</name>
<sequence length="313" mass="35380">MNDPVLQRIERELKVSLLSEKLSLPDLTTLLLEVYRQKAARRTPAQVLQEHQQSRFVRPARVHPLEMLKWEMAVMSALPEQIEALVLSPVAPLGSCSVVAGVDQNWSVAAVRGLEVVSDATNVLALEASSRRKTLLKQNPKSRERVHLACSHRMLRPQFYQNSNQIPHFNLFCMVSAGADQGNSDFEFESLVLHLNTLLTALQNFWTQAIPLKLTVSDFPGKNRNQQIEDRVFQALQQQFPDLDCQHDPERTHGQNYYSGLCFHLYALPTDQEILCLADGGEVNWSQKFLSNRKERMLISGLGGDRVVGLQAD</sequence>
<protein>
    <submittedName>
        <fullName evidence="1">Uncharacterized protein</fullName>
    </submittedName>
</protein>